<feature type="domain" description="HTH lysR-type" evidence="5">
    <location>
        <begin position="3"/>
        <end position="60"/>
    </location>
</feature>
<evidence type="ECO:0000256" key="4">
    <source>
        <dbReference type="ARBA" id="ARBA00023163"/>
    </source>
</evidence>
<dbReference type="PROSITE" id="PS50931">
    <property type="entry name" value="HTH_LYSR"/>
    <property type="match status" value="1"/>
</dbReference>
<dbReference type="Proteomes" id="UP000613743">
    <property type="component" value="Unassembled WGS sequence"/>
</dbReference>
<dbReference type="FunFam" id="1.10.10.10:FF:000001">
    <property type="entry name" value="LysR family transcriptional regulator"/>
    <property type="match status" value="1"/>
</dbReference>
<dbReference type="GO" id="GO:0003700">
    <property type="term" value="F:DNA-binding transcription factor activity"/>
    <property type="evidence" value="ECO:0007669"/>
    <property type="project" value="InterPro"/>
</dbReference>
<reference evidence="6" key="2">
    <citation type="submission" date="2020-09" db="EMBL/GenBank/DDBJ databases">
        <authorList>
            <person name="Sun Q."/>
            <person name="Ohkuma M."/>
        </authorList>
    </citation>
    <scope>NUCLEOTIDE SEQUENCE</scope>
    <source>
        <strain evidence="6">JCM 30804</strain>
    </source>
</reference>
<keyword evidence="7" id="KW-1185">Reference proteome</keyword>
<dbReference type="InterPro" id="IPR036388">
    <property type="entry name" value="WH-like_DNA-bd_sf"/>
</dbReference>
<dbReference type="PANTHER" id="PTHR30126">
    <property type="entry name" value="HTH-TYPE TRANSCRIPTIONAL REGULATOR"/>
    <property type="match status" value="1"/>
</dbReference>
<dbReference type="PANTHER" id="PTHR30126:SF94">
    <property type="entry name" value="LYSR FAMILY TRANSCRIPTIONAL REGULATOR"/>
    <property type="match status" value="1"/>
</dbReference>
<evidence type="ECO:0000259" key="5">
    <source>
        <dbReference type="PROSITE" id="PS50931"/>
    </source>
</evidence>
<comment type="caution">
    <text evidence="6">The sequence shown here is derived from an EMBL/GenBank/DDBJ whole genome shotgun (WGS) entry which is preliminary data.</text>
</comment>
<organism evidence="6 7">
    <name type="scientific">Shewanella gelidii</name>
    <dbReference type="NCBI Taxonomy" id="1642821"/>
    <lineage>
        <taxon>Bacteria</taxon>
        <taxon>Pseudomonadati</taxon>
        <taxon>Pseudomonadota</taxon>
        <taxon>Gammaproteobacteria</taxon>
        <taxon>Alteromonadales</taxon>
        <taxon>Shewanellaceae</taxon>
        <taxon>Shewanella</taxon>
    </lineage>
</organism>
<dbReference type="AlphaFoldDB" id="A0A917NDM7"/>
<dbReference type="InterPro" id="IPR005119">
    <property type="entry name" value="LysR_subst-bd"/>
</dbReference>
<evidence type="ECO:0000313" key="6">
    <source>
        <dbReference type="EMBL" id="GGI87605.1"/>
    </source>
</evidence>
<dbReference type="EMBL" id="BMPZ01000008">
    <property type="protein sequence ID" value="GGI87605.1"/>
    <property type="molecule type" value="Genomic_DNA"/>
</dbReference>
<evidence type="ECO:0000256" key="2">
    <source>
        <dbReference type="ARBA" id="ARBA00023015"/>
    </source>
</evidence>
<comment type="similarity">
    <text evidence="1">Belongs to the LysR transcriptional regulatory family.</text>
</comment>
<proteinExistence type="inferred from homology"/>
<evidence type="ECO:0000256" key="1">
    <source>
        <dbReference type="ARBA" id="ARBA00009437"/>
    </source>
</evidence>
<keyword evidence="4" id="KW-0804">Transcription</keyword>
<dbReference type="GO" id="GO:0000976">
    <property type="term" value="F:transcription cis-regulatory region binding"/>
    <property type="evidence" value="ECO:0007669"/>
    <property type="project" value="TreeGrafter"/>
</dbReference>
<dbReference type="Gene3D" id="1.10.10.10">
    <property type="entry name" value="Winged helix-like DNA-binding domain superfamily/Winged helix DNA-binding domain"/>
    <property type="match status" value="1"/>
</dbReference>
<evidence type="ECO:0000313" key="7">
    <source>
        <dbReference type="Proteomes" id="UP000613743"/>
    </source>
</evidence>
<reference evidence="6" key="1">
    <citation type="journal article" date="2014" name="Int. J. Syst. Evol. Microbiol.">
        <title>Complete genome sequence of Corynebacterium casei LMG S-19264T (=DSM 44701T), isolated from a smear-ripened cheese.</title>
        <authorList>
            <consortium name="US DOE Joint Genome Institute (JGI-PGF)"/>
            <person name="Walter F."/>
            <person name="Albersmeier A."/>
            <person name="Kalinowski J."/>
            <person name="Ruckert C."/>
        </authorList>
    </citation>
    <scope>NUCLEOTIDE SEQUENCE</scope>
    <source>
        <strain evidence="6">JCM 30804</strain>
    </source>
</reference>
<dbReference type="Gene3D" id="3.40.190.10">
    <property type="entry name" value="Periplasmic binding protein-like II"/>
    <property type="match status" value="2"/>
</dbReference>
<sequence length="301" mass="33535">MHITLKQLSVLKVVAESGQISKAARQLHLSVPAVSMTLKELESSLDTRLFERTSTGLVITESGNLVLVYANTILSKVNQLKKLFHERATGLGGTLRIGANKTSGNYVLSKRLPYFKTLYPSIDVSLKILSSTAIEDMVMKNELDLAVIGNMPTSHELEYIQWRSDRLCMVASPSHKFARRKPTVSDLCSATWIMDEQGSNTRTQALSLLRSADIHIHDEIIMNTMGALKRGIGTGLGLGILPLLSVDAELERGDLQEIDFDVETDPRYLYIIYKPHQFTPLVEKFLKCCDVEIDRNQSNGT</sequence>
<dbReference type="RefSeq" id="WP_188921637.1">
    <property type="nucleotide sequence ID" value="NZ_BMPZ01000008.1"/>
</dbReference>
<keyword evidence="3" id="KW-0238">DNA-binding</keyword>
<gene>
    <name evidence="6" type="ORF">GCM10009332_26090</name>
</gene>
<dbReference type="Pfam" id="PF00126">
    <property type="entry name" value="HTH_1"/>
    <property type="match status" value="1"/>
</dbReference>
<dbReference type="InterPro" id="IPR036390">
    <property type="entry name" value="WH_DNA-bd_sf"/>
</dbReference>
<dbReference type="SUPFAM" id="SSF53850">
    <property type="entry name" value="Periplasmic binding protein-like II"/>
    <property type="match status" value="1"/>
</dbReference>
<keyword evidence="2" id="KW-0805">Transcription regulation</keyword>
<protein>
    <submittedName>
        <fullName evidence="6">LysR family transcriptional regulator</fullName>
    </submittedName>
</protein>
<dbReference type="PRINTS" id="PR00039">
    <property type="entry name" value="HTHLYSR"/>
</dbReference>
<dbReference type="Pfam" id="PF03466">
    <property type="entry name" value="LysR_substrate"/>
    <property type="match status" value="1"/>
</dbReference>
<dbReference type="SUPFAM" id="SSF46785">
    <property type="entry name" value="Winged helix' DNA-binding domain"/>
    <property type="match status" value="1"/>
</dbReference>
<dbReference type="InterPro" id="IPR000847">
    <property type="entry name" value="LysR_HTH_N"/>
</dbReference>
<evidence type="ECO:0000256" key="3">
    <source>
        <dbReference type="ARBA" id="ARBA00023125"/>
    </source>
</evidence>
<name>A0A917NDM7_9GAMM</name>
<accession>A0A917NDM7</accession>